<dbReference type="GO" id="GO:0005615">
    <property type="term" value="C:extracellular space"/>
    <property type="evidence" value="ECO:0007669"/>
    <property type="project" value="TreeGrafter"/>
</dbReference>
<dbReference type="PANTHER" id="PTHR10066:SF67">
    <property type="entry name" value="BETA-GLUCURONIDASE"/>
    <property type="match status" value="1"/>
</dbReference>
<dbReference type="InterPro" id="IPR006103">
    <property type="entry name" value="Glyco_hydro_2_cat"/>
</dbReference>
<dbReference type="GO" id="GO:0004566">
    <property type="term" value="F:beta-glucuronidase activity"/>
    <property type="evidence" value="ECO:0007669"/>
    <property type="project" value="TreeGrafter"/>
</dbReference>
<dbReference type="Pfam" id="PF02836">
    <property type="entry name" value="Glyco_hydro_2_C"/>
    <property type="match status" value="1"/>
</dbReference>
<feature type="domain" description="Glycoside hydrolase family 2 catalytic" evidence="2">
    <location>
        <begin position="7"/>
        <end position="147"/>
    </location>
</feature>
<comment type="similarity">
    <text evidence="1">Belongs to the glycosyl hydrolase 2 family.</text>
</comment>
<organism evidence="3">
    <name type="scientific">Onchocerca flexuosa</name>
    <dbReference type="NCBI Taxonomy" id="387005"/>
    <lineage>
        <taxon>Eukaryota</taxon>
        <taxon>Metazoa</taxon>
        <taxon>Ecdysozoa</taxon>
        <taxon>Nematoda</taxon>
        <taxon>Chromadorea</taxon>
        <taxon>Rhabditida</taxon>
        <taxon>Spirurina</taxon>
        <taxon>Spiruromorpha</taxon>
        <taxon>Filarioidea</taxon>
        <taxon>Onchocercidae</taxon>
        <taxon>Onchocerca</taxon>
    </lineage>
</organism>
<dbReference type="STRING" id="387005.A0A183HLT1"/>
<dbReference type="PANTHER" id="PTHR10066">
    <property type="entry name" value="BETA-GLUCURONIDASE"/>
    <property type="match status" value="1"/>
</dbReference>
<evidence type="ECO:0000259" key="2">
    <source>
        <dbReference type="Pfam" id="PF02836"/>
    </source>
</evidence>
<evidence type="ECO:0000256" key="1">
    <source>
        <dbReference type="ARBA" id="ARBA00007401"/>
    </source>
</evidence>
<dbReference type="WBParaSite" id="OFLC_0000844201-mRNA-1">
    <property type="protein sequence ID" value="OFLC_0000844201-mRNA-1"/>
    <property type="gene ID" value="OFLC_0000844201"/>
</dbReference>
<dbReference type="SUPFAM" id="SSF51445">
    <property type="entry name" value="(Trans)glycosidases"/>
    <property type="match status" value="1"/>
</dbReference>
<proteinExistence type="inferred from homology"/>
<dbReference type="AlphaFoldDB" id="A0A183HLT1"/>
<dbReference type="GO" id="GO:0005975">
    <property type="term" value="P:carbohydrate metabolic process"/>
    <property type="evidence" value="ECO:0007669"/>
    <property type="project" value="InterPro"/>
</dbReference>
<reference evidence="3" key="1">
    <citation type="submission" date="2016-06" db="UniProtKB">
        <authorList>
            <consortium name="WormBaseParasite"/>
        </authorList>
    </citation>
    <scope>IDENTIFICATION</scope>
</reference>
<name>A0A183HLT1_9BILA</name>
<dbReference type="InterPro" id="IPR017853">
    <property type="entry name" value="GH"/>
</dbReference>
<dbReference type="GO" id="GO:0030246">
    <property type="term" value="F:carbohydrate binding"/>
    <property type="evidence" value="ECO:0007669"/>
    <property type="project" value="TreeGrafter"/>
</dbReference>
<sequence length="155" mass="18184">LILAAKNLQADLLDLICVNKYFGWYTDIGYLDTVNQSWIYEMSNWKLKYNKPIIVSEYGAEALPGLNQEPSRTFSEQYQQELLEQTHHAFDVLRKNHIITGEMIWNLADFMTADGMTRAVGNHKGMLTRTRQPKMAAYILKKRYKNLEKEMKYLK</sequence>
<dbReference type="Gene3D" id="3.20.20.80">
    <property type="entry name" value="Glycosidases"/>
    <property type="match status" value="1"/>
</dbReference>
<dbReference type="GO" id="GO:0019391">
    <property type="term" value="P:glucuronoside catabolic process"/>
    <property type="evidence" value="ECO:0007669"/>
    <property type="project" value="TreeGrafter"/>
</dbReference>
<accession>A0A183HLT1</accession>
<evidence type="ECO:0000313" key="3">
    <source>
        <dbReference type="WBParaSite" id="OFLC_0000844201-mRNA-1"/>
    </source>
</evidence>
<protein>
    <submittedName>
        <fullName evidence="3">Glyco_hydro_2_C domain-containing protein</fullName>
    </submittedName>
</protein>